<accession>A0A0F9IG60</accession>
<gene>
    <name evidence="1" type="ORF">LCGC14_1662290</name>
</gene>
<name>A0A0F9IG60_9ZZZZ</name>
<evidence type="ECO:0000313" key="1">
    <source>
        <dbReference type="EMBL" id="KKM18774.1"/>
    </source>
</evidence>
<reference evidence="1" key="1">
    <citation type="journal article" date="2015" name="Nature">
        <title>Complex archaea that bridge the gap between prokaryotes and eukaryotes.</title>
        <authorList>
            <person name="Spang A."/>
            <person name="Saw J.H."/>
            <person name="Jorgensen S.L."/>
            <person name="Zaremba-Niedzwiedzka K."/>
            <person name="Martijn J."/>
            <person name="Lind A.E."/>
            <person name="van Eijk R."/>
            <person name="Schleper C."/>
            <person name="Guy L."/>
            <person name="Ettema T.J."/>
        </authorList>
    </citation>
    <scope>NUCLEOTIDE SEQUENCE</scope>
</reference>
<organism evidence="1">
    <name type="scientific">marine sediment metagenome</name>
    <dbReference type="NCBI Taxonomy" id="412755"/>
    <lineage>
        <taxon>unclassified sequences</taxon>
        <taxon>metagenomes</taxon>
        <taxon>ecological metagenomes</taxon>
    </lineage>
</organism>
<proteinExistence type="predicted"/>
<dbReference type="EMBL" id="LAZR01014148">
    <property type="protein sequence ID" value="KKM18774.1"/>
    <property type="molecule type" value="Genomic_DNA"/>
</dbReference>
<sequence>MISPEMLKVLKNQVLPVLDRVASSETDDNGNCVSHDAKDTAIKVRWVLCNEEIT</sequence>
<dbReference type="AlphaFoldDB" id="A0A0F9IG60"/>
<protein>
    <submittedName>
        <fullName evidence="1">Uncharacterized protein</fullName>
    </submittedName>
</protein>
<comment type="caution">
    <text evidence="1">The sequence shown here is derived from an EMBL/GenBank/DDBJ whole genome shotgun (WGS) entry which is preliminary data.</text>
</comment>